<gene>
    <name evidence="1" type="ORF">DI551_10010</name>
</gene>
<reference evidence="1 2" key="1">
    <citation type="submission" date="2017-08" db="EMBL/GenBank/DDBJ databases">
        <title>Infants hospitalized years apart are colonized by the same room-sourced microbial strains.</title>
        <authorList>
            <person name="Brooks B."/>
            <person name="Olm M.R."/>
            <person name="Firek B.A."/>
            <person name="Baker R."/>
            <person name="Thomas B.C."/>
            <person name="Morowitz M.J."/>
            <person name="Banfield J.F."/>
        </authorList>
    </citation>
    <scope>NUCLEOTIDE SEQUENCE [LARGE SCALE GENOMIC DNA]</scope>
    <source>
        <strain evidence="1">S2_005_002_R2_29</strain>
    </source>
</reference>
<protein>
    <recommendedName>
        <fullName evidence="3">RelA/SpoT domain-containing protein</fullName>
    </recommendedName>
</protein>
<evidence type="ECO:0000313" key="2">
    <source>
        <dbReference type="Proteomes" id="UP000249417"/>
    </source>
</evidence>
<dbReference type="Proteomes" id="UP000249417">
    <property type="component" value="Unassembled WGS sequence"/>
</dbReference>
<proteinExistence type="predicted"/>
<comment type="caution">
    <text evidence="1">The sequence shown here is derived from an EMBL/GenBank/DDBJ whole genome shotgun (WGS) entry which is preliminary data.</text>
</comment>
<dbReference type="EMBL" id="QFQB01000090">
    <property type="protein sequence ID" value="PZQ44493.1"/>
    <property type="molecule type" value="Genomic_DNA"/>
</dbReference>
<evidence type="ECO:0008006" key="3">
    <source>
        <dbReference type="Google" id="ProtNLM"/>
    </source>
</evidence>
<accession>A0A2W5PPR7</accession>
<name>A0A2W5PPR7_9BACT</name>
<dbReference type="AlphaFoldDB" id="A0A2W5PPR7"/>
<organism evidence="1 2">
    <name type="scientific">Micavibrio aeruginosavorus</name>
    <dbReference type="NCBI Taxonomy" id="349221"/>
    <lineage>
        <taxon>Bacteria</taxon>
        <taxon>Pseudomonadati</taxon>
        <taxon>Bdellovibrionota</taxon>
        <taxon>Bdellovibrionia</taxon>
        <taxon>Bdellovibrionales</taxon>
        <taxon>Pseudobdellovibrionaceae</taxon>
        <taxon>Micavibrio</taxon>
    </lineage>
</organism>
<evidence type="ECO:0000313" key="1">
    <source>
        <dbReference type="EMBL" id="PZQ44493.1"/>
    </source>
</evidence>
<sequence>MSYTEVSAEFYAAAKKLLTDSTCTKQFNDLIRSTERALNYAEFARSTGIKYALALANELAISVDGVKMGPPKLPARILEKAIGRYKGRVHEVSDVCRLRVELPDADTVLALRKLISPRNMNDKGKSFDFSSEFHENWAKKGITLLECEDTYAHPTETGFMAINNKYKVDLGKGRTQMIEIQFVLRDMVPIYDTTHVYLENKRAIIDNAKAQDRLLSKDERALIKEHDEAAQALHFAGAMEYRLLPLRADNAEHRHYFKPQLTMAA</sequence>